<dbReference type="EMBL" id="CAMXCT030006778">
    <property type="protein sequence ID" value="CAL4807200.1"/>
    <property type="molecule type" value="Genomic_DNA"/>
</dbReference>
<dbReference type="EMBL" id="CAMXCT020006778">
    <property type="protein sequence ID" value="CAL1173263.1"/>
    <property type="molecule type" value="Genomic_DNA"/>
</dbReference>
<evidence type="ECO:0000313" key="2">
    <source>
        <dbReference type="EMBL" id="CAL4807200.1"/>
    </source>
</evidence>
<reference evidence="1" key="1">
    <citation type="submission" date="2022-10" db="EMBL/GenBank/DDBJ databases">
        <authorList>
            <person name="Chen Y."/>
            <person name="Dougan E. K."/>
            <person name="Chan C."/>
            <person name="Rhodes N."/>
            <person name="Thang M."/>
        </authorList>
    </citation>
    <scope>NUCLEOTIDE SEQUENCE</scope>
</reference>
<evidence type="ECO:0000313" key="1">
    <source>
        <dbReference type="EMBL" id="CAI4019888.1"/>
    </source>
</evidence>
<accession>A0A9P1GS71</accession>
<comment type="caution">
    <text evidence="1">The sequence shown here is derived from an EMBL/GenBank/DDBJ whole genome shotgun (WGS) entry which is preliminary data.</text>
</comment>
<organism evidence="1">
    <name type="scientific">Cladocopium goreaui</name>
    <dbReference type="NCBI Taxonomy" id="2562237"/>
    <lineage>
        <taxon>Eukaryota</taxon>
        <taxon>Sar</taxon>
        <taxon>Alveolata</taxon>
        <taxon>Dinophyceae</taxon>
        <taxon>Suessiales</taxon>
        <taxon>Symbiodiniaceae</taxon>
        <taxon>Cladocopium</taxon>
    </lineage>
</organism>
<dbReference type="OrthoDB" id="415513at2759"/>
<sequence>MSPNGSANCAPQREDEDVLVRCNSWAGESSFANCKPNHSRAPKGDNSPTQSDAKCYGGRFTYGQWRQFFARQPEKGLRLDASGQVIQEGHLRDFSWNTFVQFFRAEIWLLVLLHSDGASMASMACLCQGYQKISLPWQHRGTRSGVSNWFTLVSTDSKALEKSPESTPEPTEKQEIQEMGVMMGVSQLAARLRCGLHLAEELLDSNEISLPRQCYSWLDLLCKQEMQGAWLCVVCIGRDAEVVENFGEAVAGAEQESTKVATVALLPSAQQHVTAGQHVCIRKAMKIIGLPLPHLGGADFQLRSRWHTPANPPWSYNQKSGWRTYVPTLGLQSLEIKLEQPGGSSGCVELQNFILCGIGTQHSRPTGISDCVLRVAAGTCLLADCQVRLKEGNAGFGVVVGPDILAPFGGSNKPRAMLKRSEVVHASTSCLCFMGGQLTIEEGCSLRDCHTGISICDQGSIAFILANIRMSCRDGGQKFLQVSGGIITEMMTDRTGRQT</sequence>
<name>A0A9P1GS71_9DINO</name>
<dbReference type="Proteomes" id="UP001152797">
    <property type="component" value="Unassembled WGS sequence"/>
</dbReference>
<gene>
    <name evidence="1" type="ORF">C1SCF055_LOCUS44346</name>
</gene>
<dbReference type="EMBL" id="CAMXCT010006778">
    <property type="protein sequence ID" value="CAI4019888.1"/>
    <property type="molecule type" value="Genomic_DNA"/>
</dbReference>
<evidence type="ECO:0000313" key="3">
    <source>
        <dbReference type="Proteomes" id="UP001152797"/>
    </source>
</evidence>
<keyword evidence="3" id="KW-1185">Reference proteome</keyword>
<protein>
    <submittedName>
        <fullName evidence="2">Aspartyl/asparaginyl beta-hydroxylase</fullName>
    </submittedName>
</protein>
<dbReference type="AlphaFoldDB" id="A0A9P1GS71"/>
<proteinExistence type="predicted"/>
<reference evidence="2 3" key="2">
    <citation type="submission" date="2024-05" db="EMBL/GenBank/DDBJ databases">
        <authorList>
            <person name="Chen Y."/>
            <person name="Shah S."/>
            <person name="Dougan E. K."/>
            <person name="Thang M."/>
            <person name="Chan C."/>
        </authorList>
    </citation>
    <scope>NUCLEOTIDE SEQUENCE [LARGE SCALE GENOMIC DNA]</scope>
</reference>